<feature type="compositionally biased region" description="Polar residues" evidence="1">
    <location>
        <begin position="166"/>
        <end position="175"/>
    </location>
</feature>
<dbReference type="RefSeq" id="XP_022584766.1">
    <property type="nucleotide sequence ID" value="XM_022722142.1"/>
</dbReference>
<keyword evidence="2" id="KW-0472">Membrane</keyword>
<reference evidence="4" key="1">
    <citation type="journal article" date="2017" name="Genome Biol.">
        <title>Comparative genomics reveals high biological diversity and specific adaptations in the industrially and medically important fungal genus Aspergillus.</title>
        <authorList>
            <person name="de Vries R.P."/>
            <person name="Riley R."/>
            <person name="Wiebenga A."/>
            <person name="Aguilar-Osorio G."/>
            <person name="Amillis S."/>
            <person name="Uchima C.A."/>
            <person name="Anderluh G."/>
            <person name="Asadollahi M."/>
            <person name="Askin M."/>
            <person name="Barry K."/>
            <person name="Battaglia E."/>
            <person name="Bayram O."/>
            <person name="Benocci T."/>
            <person name="Braus-Stromeyer S.A."/>
            <person name="Caldana C."/>
            <person name="Canovas D."/>
            <person name="Cerqueira G.C."/>
            <person name="Chen F."/>
            <person name="Chen W."/>
            <person name="Choi C."/>
            <person name="Clum A."/>
            <person name="Dos Santos R.A."/>
            <person name="Damasio A.R."/>
            <person name="Diallinas G."/>
            <person name="Emri T."/>
            <person name="Fekete E."/>
            <person name="Flipphi M."/>
            <person name="Freyberg S."/>
            <person name="Gallo A."/>
            <person name="Gournas C."/>
            <person name="Habgood R."/>
            <person name="Hainaut M."/>
            <person name="Harispe M.L."/>
            <person name="Henrissat B."/>
            <person name="Hilden K.S."/>
            <person name="Hope R."/>
            <person name="Hossain A."/>
            <person name="Karabika E."/>
            <person name="Karaffa L."/>
            <person name="Karanyi Z."/>
            <person name="Krasevec N."/>
            <person name="Kuo A."/>
            <person name="Kusch H."/>
            <person name="LaButti K."/>
            <person name="Lagendijk E.L."/>
            <person name="Lapidus A."/>
            <person name="Levasseur A."/>
            <person name="Lindquist E."/>
            <person name="Lipzen A."/>
            <person name="Logrieco A.F."/>
            <person name="MacCabe A."/>
            <person name="Maekelae M.R."/>
            <person name="Malavazi I."/>
            <person name="Melin P."/>
            <person name="Meyer V."/>
            <person name="Mielnichuk N."/>
            <person name="Miskei M."/>
            <person name="Molnar A.P."/>
            <person name="Mule G."/>
            <person name="Ngan C.Y."/>
            <person name="Orejas M."/>
            <person name="Orosz E."/>
            <person name="Ouedraogo J.P."/>
            <person name="Overkamp K.M."/>
            <person name="Park H.-S."/>
            <person name="Perrone G."/>
            <person name="Piumi F."/>
            <person name="Punt P.J."/>
            <person name="Ram A.F."/>
            <person name="Ramon A."/>
            <person name="Rauscher S."/>
            <person name="Record E."/>
            <person name="Riano-Pachon D.M."/>
            <person name="Robert V."/>
            <person name="Roehrig J."/>
            <person name="Ruller R."/>
            <person name="Salamov A."/>
            <person name="Salih N.S."/>
            <person name="Samson R.A."/>
            <person name="Sandor E."/>
            <person name="Sanguinetti M."/>
            <person name="Schuetze T."/>
            <person name="Sepcic K."/>
            <person name="Shelest E."/>
            <person name="Sherlock G."/>
            <person name="Sophianopoulou V."/>
            <person name="Squina F.M."/>
            <person name="Sun H."/>
            <person name="Susca A."/>
            <person name="Todd R.B."/>
            <person name="Tsang A."/>
            <person name="Unkles S.E."/>
            <person name="van de Wiele N."/>
            <person name="van Rossen-Uffink D."/>
            <person name="Oliveira J.V."/>
            <person name="Vesth T.C."/>
            <person name="Visser J."/>
            <person name="Yu J.-H."/>
            <person name="Zhou M."/>
            <person name="Andersen M.R."/>
            <person name="Archer D.B."/>
            <person name="Baker S.E."/>
            <person name="Benoit I."/>
            <person name="Brakhage A.A."/>
            <person name="Braus G.H."/>
            <person name="Fischer R."/>
            <person name="Frisvad J.C."/>
            <person name="Goldman G.H."/>
            <person name="Houbraken J."/>
            <person name="Oakley B."/>
            <person name="Pocsi I."/>
            <person name="Scazzocchio C."/>
            <person name="Seiboth B."/>
            <person name="vanKuyk P.A."/>
            <person name="Wortman J."/>
            <person name="Dyer P.S."/>
            <person name="Grigoriev I.V."/>
        </authorList>
    </citation>
    <scope>NUCLEOTIDE SEQUENCE [LARGE SCALE GENOMIC DNA]</scope>
    <source>
        <strain evidence="4">CBS 506.65</strain>
    </source>
</reference>
<name>A0A1L9SSZ2_9EURO</name>
<feature type="compositionally biased region" description="Low complexity" evidence="1">
    <location>
        <begin position="176"/>
        <end position="213"/>
    </location>
</feature>
<feature type="transmembrane region" description="Helical" evidence="2">
    <location>
        <begin position="222"/>
        <end position="243"/>
    </location>
</feature>
<accession>A0A1L9SSZ2</accession>
<sequence length="313" mass="32345">MTAPRLTTTFTPPTSCIQDIYRATRGCPGTGTNTCQYTWLQLGPTRSTNVCLPSGWASGSTAGYFSPGICPSGYTTACSSVVTIDSLSETRATCCPSGYTCQIQTDQVWYSTNLCTSVPSPFSTDIFLYTYRADDGSSCTSATGSISGTGGVNAYGVSIRWQATDSGHSTGDNIQATTTTATSTSTTSSILGTTASSSAAPSSTPANSPPTVTTRLSTEAKAGIGVGAAVASLLIFALVALLIRAKRRNRPSLPPGQVGGDGNLQEPKITRNELPVRDGTTAELAVPQTDRPELLSSSPTLVKADLPPQVAEI</sequence>
<gene>
    <name evidence="3" type="ORF">ASPZODRAFT_128884</name>
</gene>
<evidence type="ECO:0000313" key="3">
    <source>
        <dbReference type="EMBL" id="OJJ50256.1"/>
    </source>
</evidence>
<proteinExistence type="predicted"/>
<keyword evidence="2" id="KW-1133">Transmembrane helix</keyword>
<evidence type="ECO:0000256" key="1">
    <source>
        <dbReference type="SAM" id="MobiDB-lite"/>
    </source>
</evidence>
<protein>
    <submittedName>
        <fullName evidence="3">Uncharacterized protein</fullName>
    </submittedName>
</protein>
<organism evidence="3 4">
    <name type="scientific">Penicilliopsis zonata CBS 506.65</name>
    <dbReference type="NCBI Taxonomy" id="1073090"/>
    <lineage>
        <taxon>Eukaryota</taxon>
        <taxon>Fungi</taxon>
        <taxon>Dikarya</taxon>
        <taxon>Ascomycota</taxon>
        <taxon>Pezizomycotina</taxon>
        <taxon>Eurotiomycetes</taxon>
        <taxon>Eurotiomycetidae</taxon>
        <taxon>Eurotiales</taxon>
        <taxon>Aspergillaceae</taxon>
        <taxon>Penicilliopsis</taxon>
    </lineage>
</organism>
<dbReference type="AlphaFoldDB" id="A0A1L9SSZ2"/>
<keyword evidence="4" id="KW-1185">Reference proteome</keyword>
<feature type="region of interest" description="Disordered" evidence="1">
    <location>
        <begin position="274"/>
        <end position="301"/>
    </location>
</feature>
<dbReference type="OrthoDB" id="4770059at2759"/>
<dbReference type="GeneID" id="34608607"/>
<evidence type="ECO:0000256" key="2">
    <source>
        <dbReference type="SAM" id="Phobius"/>
    </source>
</evidence>
<dbReference type="STRING" id="1073090.A0A1L9SSZ2"/>
<feature type="region of interest" description="Disordered" evidence="1">
    <location>
        <begin position="166"/>
        <end position="213"/>
    </location>
</feature>
<dbReference type="VEuPathDB" id="FungiDB:ASPZODRAFT_128884"/>
<dbReference type="EMBL" id="KV878337">
    <property type="protein sequence ID" value="OJJ50256.1"/>
    <property type="molecule type" value="Genomic_DNA"/>
</dbReference>
<keyword evidence="2" id="KW-0812">Transmembrane</keyword>
<dbReference type="Proteomes" id="UP000184188">
    <property type="component" value="Unassembled WGS sequence"/>
</dbReference>
<evidence type="ECO:0000313" key="4">
    <source>
        <dbReference type="Proteomes" id="UP000184188"/>
    </source>
</evidence>